<dbReference type="InterPro" id="IPR013320">
    <property type="entry name" value="ConA-like_dom_sf"/>
</dbReference>
<evidence type="ECO:0000313" key="1">
    <source>
        <dbReference type="EMBL" id="BBX52909.1"/>
    </source>
</evidence>
<organism evidence="1 2">
    <name type="scientific">Mycolicibacterium poriferae</name>
    <dbReference type="NCBI Taxonomy" id="39694"/>
    <lineage>
        <taxon>Bacteria</taxon>
        <taxon>Bacillati</taxon>
        <taxon>Actinomycetota</taxon>
        <taxon>Actinomycetes</taxon>
        <taxon>Mycobacteriales</taxon>
        <taxon>Mycobacteriaceae</taxon>
        <taxon>Mycolicibacterium</taxon>
    </lineage>
</organism>
<dbReference type="SUPFAM" id="SSF49899">
    <property type="entry name" value="Concanavalin A-like lectins/glucanases"/>
    <property type="match status" value="1"/>
</dbReference>
<sequence length="343" mass="37305">MTDAWELVLHHTYGGPPGMIFDHSPTRRSHGQAVNLSDADFARDGAAPGSGAVHLHSDTTMIRVPPSQSWAPLGGVRIEIVCETDLIRHGGRLVTADSFLFDTGNGYFSGEFNQSHGGSSVVTEGGSNPRPLPPEQWVTVALQYDPAGVQVEINGDLVSRWDGWNGLLAHATGLVIGNDLSGRNGLSGRVDDIKIWRLNPNLVGSVFVERPMPVDVGRCWADWSRRLDEFITTNPHCWDRLTTLVPRAMFAMMSAVAALPNVQADFAELSNRYRQLWSEGRLGEIPAVLADIIALLRGQGFDPARIADLQALLNDGCLSSVTEALPLDCDAEFTDMFSVSESF</sequence>
<dbReference type="AlphaFoldDB" id="A0A6N4VEN7"/>
<proteinExistence type="predicted"/>
<evidence type="ECO:0000313" key="2">
    <source>
        <dbReference type="Proteomes" id="UP000466785"/>
    </source>
</evidence>
<keyword evidence="2" id="KW-1185">Reference proteome</keyword>
<gene>
    <name evidence="1" type="ORF">MPOR_39350</name>
</gene>
<dbReference type="EMBL" id="AP022570">
    <property type="protein sequence ID" value="BBX52909.1"/>
    <property type="molecule type" value="Genomic_DNA"/>
</dbReference>
<protein>
    <recommendedName>
        <fullName evidence="3">LamG-like jellyroll fold domain-containing protein</fullName>
    </recommendedName>
</protein>
<reference evidence="1 2" key="1">
    <citation type="journal article" date="2019" name="Emerg. Microbes Infect.">
        <title>Comprehensive subspecies identification of 175 nontuberculous mycobacteria species based on 7547 genomic profiles.</title>
        <authorList>
            <person name="Matsumoto Y."/>
            <person name="Kinjo T."/>
            <person name="Motooka D."/>
            <person name="Nabeya D."/>
            <person name="Jung N."/>
            <person name="Uechi K."/>
            <person name="Horii T."/>
            <person name="Iida T."/>
            <person name="Fujita J."/>
            <person name="Nakamura S."/>
        </authorList>
    </citation>
    <scope>NUCLEOTIDE SEQUENCE [LARGE SCALE GENOMIC DNA]</scope>
    <source>
        <strain evidence="1 2">JCM 12603</strain>
    </source>
</reference>
<accession>A0A6N4VEN7</accession>
<dbReference type="KEGG" id="mpof:MPOR_39350"/>
<dbReference type="Proteomes" id="UP000466785">
    <property type="component" value="Chromosome"/>
</dbReference>
<name>A0A6N4VEN7_9MYCO</name>
<dbReference type="Gene3D" id="2.60.120.200">
    <property type="match status" value="1"/>
</dbReference>
<dbReference type="Pfam" id="PF13385">
    <property type="entry name" value="Laminin_G_3"/>
    <property type="match status" value="1"/>
</dbReference>
<evidence type="ECO:0008006" key="3">
    <source>
        <dbReference type="Google" id="ProtNLM"/>
    </source>
</evidence>